<comment type="function">
    <text evidence="22">Ca(2+)-dependent receptor for myeloid cells that binds to carbohydrates on neutrophils and monocytes. Mediates the interaction of activated endothelial cells or platelets with leukocytes. The ligand recognized is sialyl-Lewis X. Mediates rapid rolling of leukocyte rolling over vascular surfaces during the initial steps in inflammation through interaction with SELPLG. Mediates cell-cell interactions and cell adhesion via the interaction with integrin alpha-IIb/beta3 (ITGA2B:ITGB3) and integrin alpha-V/beta-3 (ITGAV:ITGB3).</text>
</comment>
<feature type="disulfide bond" evidence="25">
    <location>
        <begin position="801"/>
        <end position="828"/>
    </location>
</feature>
<evidence type="ECO:0000256" key="20">
    <source>
        <dbReference type="ARBA" id="ARBA00044337"/>
    </source>
</evidence>
<sequence length="960" mass="105809">MEKSQQGATRNMSMTRPVCSSARSQPLGWSGTCFLCFAAINWGIMTPLVVEAWEYFYGNKSDLSWDEARKFCKSYYTDLVAIQNQEEINHLNTFLPPHKNYYWIGIRKINNIWTWVGNNKTLTMKAENWATNEPNNKRDNQDCVEIYIRRLHEAGKWNDEPCEKRKRALCYQASCQPFSCSQHGQCVETIGNYTCLCHPGFYGPECEYAVQCQPLRILTHGNHSCSHVYGEFQFQSSCSFSCAEGFLLSGTQKILCAASGEWTAPVPACQAVQCESLQSPEQGGLVCSHPFGNFRYQSTCDFSCEHGFTLTGAKILRCLTTGNWNDPPPTCQAVQCQPLRILTHGNHSCSHVYGEFQFQSSCSFSCAEGFLLSGTQKILCAASGEWTAPVPACRAVQCESLQSPEQGGLVCSHPFGNFRYQSTCDFSCEHGFTLTGAKILRCLTTGNWNDPPPTCQVIKCPALEVPDNGHLTCSHLHGNFTYNSSCTFSCDTGFAQIGLETLKCTTLGKWTEYPPHCEAVQCQPLRIPTHGNHSCSHVYGEFQFQSSCSFSCAEGFLLSGTQKILCAASGEWTAPVPACQAVQCESLQSPERGGLVCSHPLGNFRYQSTCDFSCEHGFTLAGAKILHCLTTGKWNDLPPTCQVIKCPALEVPDNGHLTCSHLHGNFTYNSSCTFSCDTGFAQIGLETLKCTALGKWTGHPPHCEAAKCSALEAPDNGHLTCSHLHGDFTFNSSCTFSCDPGFTWVGPEMLKCTALGRWTEQLLHHCEAARCPMLEAPDNGHLTFFHLHGDFTYNSSCTFSCDIGFARVGLETLECTALGRWTGNPSYCEVVQCPQLSGLESMVMNCSYPWGPFSYQSVCRFRCAEGYILNGTRRLQCQHDGHWSGKMPVCIEEAASFFKQTLLYMGGAAAAVVALLLTGVLIVLLIKRLSNKEEKKKLLSTTSDLGAPGVFTNAAFDSSF</sequence>
<dbReference type="PROSITE" id="PS00615">
    <property type="entry name" value="C_TYPE_LECTIN_1"/>
    <property type="match status" value="1"/>
</dbReference>
<dbReference type="SMART" id="SM00032">
    <property type="entry name" value="CCP"/>
    <property type="match status" value="11"/>
</dbReference>
<feature type="disulfide bond" evidence="25">
    <location>
        <begin position="366"/>
        <end position="393"/>
    </location>
</feature>
<evidence type="ECO:0000256" key="11">
    <source>
        <dbReference type="ARBA" id="ARBA00022837"/>
    </source>
</evidence>
<feature type="transmembrane region" description="Helical" evidence="26">
    <location>
        <begin position="902"/>
        <end position="926"/>
    </location>
</feature>
<dbReference type="PANTHER" id="PTHR19325">
    <property type="entry name" value="COMPLEMENT COMPONENT-RELATED SUSHI DOMAIN-CONTAINING"/>
    <property type="match status" value="1"/>
</dbReference>
<dbReference type="Ensembl" id="ENSSPUT00000020998.1">
    <property type="protein sequence ID" value="ENSSPUP00000019712.1"/>
    <property type="gene ID" value="ENSSPUG00000015198.1"/>
</dbReference>
<dbReference type="FunFam" id="2.10.70.10:FF:000001">
    <property type="entry name" value="Selectin P"/>
    <property type="match status" value="11"/>
</dbReference>
<keyword evidence="12" id="KW-0130">Cell adhesion</keyword>
<dbReference type="InterPro" id="IPR033991">
    <property type="entry name" value="Selectin_CTLD"/>
</dbReference>
<dbReference type="InterPro" id="IPR018378">
    <property type="entry name" value="C-type_lectin_CS"/>
</dbReference>
<feature type="domain" description="Sushi" evidence="29">
    <location>
        <begin position="644"/>
        <end position="705"/>
    </location>
</feature>
<evidence type="ECO:0000256" key="13">
    <source>
        <dbReference type="ARBA" id="ARBA00022989"/>
    </source>
</evidence>
<evidence type="ECO:0000256" key="9">
    <source>
        <dbReference type="ARBA" id="ARBA00022734"/>
    </source>
</evidence>
<dbReference type="PROSITE" id="PS01186">
    <property type="entry name" value="EGF_2"/>
    <property type="match status" value="1"/>
</dbReference>
<evidence type="ECO:0000256" key="10">
    <source>
        <dbReference type="ARBA" id="ARBA00022737"/>
    </source>
</evidence>
<feature type="domain" description="Sushi" evidence="29">
    <location>
        <begin position="272"/>
        <end position="333"/>
    </location>
</feature>
<evidence type="ECO:0000256" key="6">
    <source>
        <dbReference type="ARBA" id="ARBA00022692"/>
    </source>
</evidence>
<accession>A0A8D0HGL1</accession>
<feature type="disulfide bond" evidence="25">
    <location>
        <begin position="428"/>
        <end position="455"/>
    </location>
</feature>
<evidence type="ECO:0000313" key="30">
    <source>
        <dbReference type="Ensembl" id="ENSSPUP00000019712.1"/>
    </source>
</evidence>
<keyword evidence="15 24" id="KW-1015">Disulfide bond</keyword>
<keyword evidence="16" id="KW-0325">Glycoprotein</keyword>
<dbReference type="Pfam" id="PF00084">
    <property type="entry name" value="Sushi"/>
    <property type="match status" value="11"/>
</dbReference>
<evidence type="ECO:0000256" key="24">
    <source>
        <dbReference type="PROSITE-ProRule" id="PRU00076"/>
    </source>
</evidence>
<feature type="domain" description="Sushi" evidence="29">
    <location>
        <begin position="520"/>
        <end position="581"/>
    </location>
</feature>
<dbReference type="SMART" id="SM00034">
    <property type="entry name" value="CLECT"/>
    <property type="match status" value="1"/>
</dbReference>
<dbReference type="InterPro" id="IPR016186">
    <property type="entry name" value="C-type_lectin-like/link_sf"/>
</dbReference>
<evidence type="ECO:0000256" key="5">
    <source>
        <dbReference type="ARBA" id="ARBA00022659"/>
    </source>
</evidence>
<comment type="caution">
    <text evidence="24">Lacks conserved residue(s) required for the propagation of feature annotation.</text>
</comment>
<keyword evidence="3" id="KW-1003">Cell membrane</keyword>
<feature type="disulfide bond" evidence="24">
    <location>
        <begin position="197"/>
        <end position="206"/>
    </location>
</feature>
<dbReference type="InterPro" id="IPR001881">
    <property type="entry name" value="EGF-like_Ca-bd_dom"/>
</dbReference>
<keyword evidence="7" id="KW-0479">Metal-binding</keyword>
<dbReference type="CDD" id="cd03592">
    <property type="entry name" value="CLECT_selectins_like"/>
    <property type="match status" value="1"/>
</dbReference>
<dbReference type="SMART" id="SM00181">
    <property type="entry name" value="EGF"/>
    <property type="match status" value="1"/>
</dbReference>
<keyword evidence="14 26" id="KW-0472">Membrane</keyword>
<evidence type="ECO:0000256" key="4">
    <source>
        <dbReference type="ARBA" id="ARBA00022536"/>
    </source>
</evidence>
<dbReference type="PROSITE" id="PS50041">
    <property type="entry name" value="C_TYPE_LECTIN_2"/>
    <property type="match status" value="1"/>
</dbReference>
<comment type="subcellular location">
    <subcellularLocation>
        <location evidence="1">Cell membrane</location>
        <topology evidence="1">Single-pass type I membrane protein</topology>
    </subcellularLocation>
</comment>
<dbReference type="CDD" id="cd00033">
    <property type="entry name" value="CCP"/>
    <property type="match status" value="11"/>
</dbReference>
<evidence type="ECO:0000313" key="31">
    <source>
        <dbReference type="Proteomes" id="UP000694392"/>
    </source>
</evidence>
<dbReference type="Gene3D" id="3.10.100.10">
    <property type="entry name" value="Mannose-Binding Protein A, subunit A"/>
    <property type="match status" value="1"/>
</dbReference>
<dbReference type="PROSITE" id="PS50026">
    <property type="entry name" value="EGF_3"/>
    <property type="match status" value="1"/>
</dbReference>
<proteinExistence type="inferred from homology"/>
<dbReference type="InterPro" id="IPR050350">
    <property type="entry name" value="Compl-Cell_Adhes-Reg"/>
</dbReference>
<evidence type="ECO:0000256" key="25">
    <source>
        <dbReference type="PROSITE-ProRule" id="PRU00302"/>
    </source>
</evidence>
<evidence type="ECO:0000256" key="16">
    <source>
        <dbReference type="ARBA" id="ARBA00023180"/>
    </source>
</evidence>
<evidence type="ECO:0000256" key="12">
    <source>
        <dbReference type="ARBA" id="ARBA00022889"/>
    </source>
</evidence>
<feature type="disulfide bond" evidence="25">
    <location>
        <begin position="552"/>
        <end position="579"/>
    </location>
</feature>
<feature type="domain" description="Sushi" evidence="29">
    <location>
        <begin position="831"/>
        <end position="892"/>
    </location>
</feature>
<evidence type="ECO:0000256" key="21">
    <source>
        <dbReference type="ARBA" id="ARBA00044355"/>
    </source>
</evidence>
<evidence type="ECO:0000259" key="27">
    <source>
        <dbReference type="PROSITE" id="PS50026"/>
    </source>
</evidence>
<evidence type="ECO:0000256" key="2">
    <source>
        <dbReference type="ARBA" id="ARBA00007360"/>
    </source>
</evidence>
<dbReference type="Pfam" id="PF00059">
    <property type="entry name" value="Lectin_C"/>
    <property type="match status" value="1"/>
</dbReference>
<feature type="domain" description="Sushi" evidence="29">
    <location>
        <begin position="706"/>
        <end position="768"/>
    </location>
</feature>
<dbReference type="PROSITE" id="PS50923">
    <property type="entry name" value="SUSHI"/>
    <property type="match status" value="11"/>
</dbReference>
<dbReference type="InterPro" id="IPR001304">
    <property type="entry name" value="C-type_lectin-like"/>
</dbReference>
<keyword evidence="11" id="KW-0106">Calcium</keyword>
<keyword evidence="9" id="KW-0430">Lectin</keyword>
<feature type="domain" description="Sushi" evidence="29">
    <location>
        <begin position="458"/>
        <end position="519"/>
    </location>
</feature>
<keyword evidence="31" id="KW-1185">Reference proteome</keyword>
<dbReference type="GeneTree" id="ENSGT00940000160168"/>
<dbReference type="Gene3D" id="2.10.25.10">
    <property type="entry name" value="Laminin"/>
    <property type="match status" value="1"/>
</dbReference>
<evidence type="ECO:0000256" key="26">
    <source>
        <dbReference type="SAM" id="Phobius"/>
    </source>
</evidence>
<evidence type="ECO:0000256" key="22">
    <source>
        <dbReference type="ARBA" id="ARBA00045502"/>
    </source>
</evidence>
<feature type="disulfide bond" evidence="25">
    <location>
        <begin position="304"/>
        <end position="331"/>
    </location>
</feature>
<evidence type="ECO:0000256" key="18">
    <source>
        <dbReference type="ARBA" id="ARBA00044221"/>
    </source>
</evidence>
<evidence type="ECO:0000256" key="3">
    <source>
        <dbReference type="ARBA" id="ARBA00022475"/>
    </source>
</evidence>
<evidence type="ECO:0000259" key="28">
    <source>
        <dbReference type="PROSITE" id="PS50041"/>
    </source>
</evidence>
<feature type="domain" description="Sushi" evidence="29">
    <location>
        <begin position="396"/>
        <end position="457"/>
    </location>
</feature>
<dbReference type="InterPro" id="IPR002396">
    <property type="entry name" value="Selectin_superfamily"/>
</dbReference>
<dbReference type="InterPro" id="IPR035976">
    <property type="entry name" value="Sushi/SCR/CCP_sf"/>
</dbReference>
<dbReference type="PRINTS" id="PR00343">
    <property type="entry name" value="SELECTIN"/>
</dbReference>
<feature type="disulfide bond" evidence="25">
    <location>
        <begin position="863"/>
        <end position="890"/>
    </location>
</feature>
<reference evidence="30" key="1">
    <citation type="submission" date="2025-08" db="UniProtKB">
        <authorList>
            <consortium name="Ensembl"/>
        </authorList>
    </citation>
    <scope>IDENTIFICATION</scope>
</reference>
<feature type="disulfide bond" evidence="25">
    <location>
        <begin position="614"/>
        <end position="641"/>
    </location>
</feature>
<keyword evidence="5 25" id="KW-0768">Sushi</keyword>
<feature type="disulfide bond" evidence="25">
    <location>
        <begin position="490"/>
        <end position="517"/>
    </location>
</feature>
<name>A0A8D0HGL1_SPHPU</name>
<dbReference type="FunFam" id="3.10.100.10:FF:000007">
    <property type="entry name" value="L-selectin"/>
    <property type="match status" value="1"/>
</dbReference>
<dbReference type="SUPFAM" id="SSF57196">
    <property type="entry name" value="EGF/Laminin"/>
    <property type="match status" value="1"/>
</dbReference>
<evidence type="ECO:0000256" key="14">
    <source>
        <dbReference type="ARBA" id="ARBA00023136"/>
    </source>
</evidence>
<comment type="similarity">
    <text evidence="2">Belongs to the selectin/LECAM family.</text>
</comment>
<dbReference type="SUPFAM" id="SSF56436">
    <property type="entry name" value="C-type lectin-like"/>
    <property type="match status" value="1"/>
</dbReference>
<evidence type="ECO:0000256" key="7">
    <source>
        <dbReference type="ARBA" id="ARBA00022723"/>
    </source>
</evidence>
<dbReference type="AlphaFoldDB" id="A0A8D0HGL1"/>
<feature type="disulfide bond" evidence="25">
    <location>
        <begin position="242"/>
        <end position="269"/>
    </location>
</feature>
<feature type="domain" description="Sushi" evidence="29">
    <location>
        <begin position="210"/>
        <end position="271"/>
    </location>
</feature>
<protein>
    <recommendedName>
        <fullName evidence="17">p-selectin</fullName>
    </recommendedName>
    <alternativeName>
        <fullName evidence="18">CD62 antigen-like family member P</fullName>
    </alternativeName>
    <alternativeName>
        <fullName evidence="20">Granule membrane protein 140</fullName>
    </alternativeName>
    <alternativeName>
        <fullName evidence="21">Leukocyte-endothelial cell adhesion molecule 3</fullName>
    </alternativeName>
    <alternativeName>
        <fullName evidence="19">Platelet activation dependent granule-external membrane protein</fullName>
    </alternativeName>
</protein>
<keyword evidence="10" id="KW-0677">Repeat</keyword>
<dbReference type="Proteomes" id="UP000694392">
    <property type="component" value="Unplaced"/>
</dbReference>
<evidence type="ECO:0000256" key="19">
    <source>
        <dbReference type="ARBA" id="ARBA00044292"/>
    </source>
</evidence>
<dbReference type="CDD" id="cd00054">
    <property type="entry name" value="EGF_CA"/>
    <property type="match status" value="1"/>
</dbReference>
<reference evidence="30" key="2">
    <citation type="submission" date="2025-09" db="UniProtKB">
        <authorList>
            <consortium name="Ensembl"/>
        </authorList>
    </citation>
    <scope>IDENTIFICATION</scope>
</reference>
<dbReference type="GO" id="GO:0005509">
    <property type="term" value="F:calcium ion binding"/>
    <property type="evidence" value="ECO:0007669"/>
    <property type="project" value="InterPro"/>
</dbReference>
<keyword evidence="6 26" id="KW-0812">Transmembrane</keyword>
<evidence type="ECO:0000256" key="23">
    <source>
        <dbReference type="ARBA" id="ARBA00046840"/>
    </source>
</evidence>
<feature type="domain" description="EGF-like" evidence="27">
    <location>
        <begin position="171"/>
        <end position="207"/>
    </location>
</feature>
<dbReference type="Gene3D" id="2.10.70.10">
    <property type="entry name" value="Complement Module, domain 1"/>
    <property type="match status" value="11"/>
</dbReference>
<feature type="domain" description="Sushi" evidence="29">
    <location>
        <begin position="769"/>
        <end position="830"/>
    </location>
</feature>
<evidence type="ECO:0000256" key="17">
    <source>
        <dbReference type="ARBA" id="ARBA00044174"/>
    </source>
</evidence>
<feature type="domain" description="C-type lectin" evidence="28">
    <location>
        <begin position="50"/>
        <end position="171"/>
    </location>
</feature>
<dbReference type="SMART" id="SM00179">
    <property type="entry name" value="EGF_CA"/>
    <property type="match status" value="1"/>
</dbReference>
<organism evidence="30 31">
    <name type="scientific">Sphenodon punctatus</name>
    <name type="common">Tuatara</name>
    <name type="synonym">Hatteria punctata</name>
    <dbReference type="NCBI Taxonomy" id="8508"/>
    <lineage>
        <taxon>Eukaryota</taxon>
        <taxon>Metazoa</taxon>
        <taxon>Chordata</taxon>
        <taxon>Craniata</taxon>
        <taxon>Vertebrata</taxon>
        <taxon>Euteleostomi</taxon>
        <taxon>Lepidosauria</taxon>
        <taxon>Sphenodontia</taxon>
        <taxon>Sphenodontidae</taxon>
        <taxon>Sphenodon</taxon>
    </lineage>
</organism>
<keyword evidence="8" id="KW-0732">Signal</keyword>
<dbReference type="SUPFAM" id="SSF57535">
    <property type="entry name" value="Complement control module/SCR domain"/>
    <property type="match status" value="11"/>
</dbReference>
<dbReference type="InterPro" id="IPR000436">
    <property type="entry name" value="Sushi_SCR_CCP_dom"/>
</dbReference>
<dbReference type="InterPro" id="IPR016187">
    <property type="entry name" value="CTDL_fold"/>
</dbReference>
<keyword evidence="13 26" id="KW-1133">Transmembrane helix</keyword>
<feature type="domain" description="Sushi" evidence="29">
    <location>
        <begin position="334"/>
        <end position="395"/>
    </location>
</feature>
<dbReference type="FunFam" id="2.10.25.10:FF:000176">
    <property type="entry name" value="Selectin P"/>
    <property type="match status" value="1"/>
</dbReference>
<feature type="domain" description="Sushi" evidence="29">
    <location>
        <begin position="582"/>
        <end position="643"/>
    </location>
</feature>
<dbReference type="GO" id="GO:0030246">
    <property type="term" value="F:carbohydrate binding"/>
    <property type="evidence" value="ECO:0007669"/>
    <property type="project" value="UniProtKB-KW"/>
</dbReference>
<evidence type="ECO:0000259" key="29">
    <source>
        <dbReference type="PROSITE" id="PS50923"/>
    </source>
</evidence>
<comment type="subunit">
    <text evidence="23">Interacts with SNX17. Interacts with SELPLG/PSGL1 and PODXL2 and mediates neutrophil adhesion and leukocyte rolling. This interaction requires the sialyl-Lewis X epitope of SELPLG and PODXL2, and specific tyrosine sulfation on SELPLG. Interacts (via C-type lectin domain) with alpha-IIb/beta3 integrin ITGA2B:ITGB3 and alpha-V/beta-3 integrin ITGAV:ITGB3. Interacts with alpha5/beta1 integrin ITGA5:ITGB1 and alpha4/beta1 integrin ITGA4:ITGB.</text>
</comment>
<feature type="disulfide bond" evidence="25">
    <location>
        <begin position="676"/>
        <end position="703"/>
    </location>
</feature>
<dbReference type="GO" id="GO:0007155">
    <property type="term" value="P:cell adhesion"/>
    <property type="evidence" value="ECO:0007669"/>
    <property type="project" value="UniProtKB-KW"/>
</dbReference>
<evidence type="ECO:0000256" key="8">
    <source>
        <dbReference type="ARBA" id="ARBA00022729"/>
    </source>
</evidence>
<keyword evidence="4 24" id="KW-0245">EGF-like domain</keyword>
<dbReference type="GO" id="GO:0005886">
    <property type="term" value="C:plasma membrane"/>
    <property type="evidence" value="ECO:0007669"/>
    <property type="project" value="UniProtKB-SubCell"/>
</dbReference>
<dbReference type="PANTHER" id="PTHR19325:SF484">
    <property type="entry name" value="P-SELECTIN"/>
    <property type="match status" value="1"/>
</dbReference>
<evidence type="ECO:0000256" key="15">
    <source>
        <dbReference type="ARBA" id="ARBA00023157"/>
    </source>
</evidence>
<dbReference type="PROSITE" id="PS00022">
    <property type="entry name" value="EGF_1"/>
    <property type="match status" value="1"/>
</dbReference>
<evidence type="ECO:0000256" key="1">
    <source>
        <dbReference type="ARBA" id="ARBA00004251"/>
    </source>
</evidence>
<dbReference type="InterPro" id="IPR000742">
    <property type="entry name" value="EGF"/>
</dbReference>